<proteinExistence type="inferred from homology"/>
<dbReference type="GO" id="GO:0016020">
    <property type="term" value="C:membrane"/>
    <property type="evidence" value="ECO:0007669"/>
    <property type="project" value="UniProtKB-SubCell"/>
</dbReference>
<dbReference type="EMBL" id="VUMN01000046">
    <property type="protein sequence ID" value="MSS59729.1"/>
    <property type="molecule type" value="Genomic_DNA"/>
</dbReference>
<dbReference type="PANTHER" id="PTHR30429">
    <property type="entry name" value="D-METHIONINE-BINDING LIPOPROTEIN METQ"/>
    <property type="match status" value="1"/>
</dbReference>
<evidence type="ECO:0000256" key="2">
    <source>
        <dbReference type="ARBA" id="ARBA00022729"/>
    </source>
</evidence>
<evidence type="ECO:0000256" key="6">
    <source>
        <dbReference type="PIRNR" id="PIRNR002854"/>
    </source>
</evidence>
<evidence type="ECO:0000256" key="8">
    <source>
        <dbReference type="SAM" id="SignalP"/>
    </source>
</evidence>
<keyword evidence="4" id="KW-0564">Palmitate</keyword>
<dbReference type="PIRSF" id="PIRSF002854">
    <property type="entry name" value="MetQ"/>
    <property type="match status" value="1"/>
</dbReference>
<evidence type="ECO:0000256" key="1">
    <source>
        <dbReference type="ARBA" id="ARBA00004635"/>
    </source>
</evidence>
<dbReference type="InterPro" id="IPR004872">
    <property type="entry name" value="Lipoprotein_NlpA"/>
</dbReference>
<evidence type="ECO:0000256" key="3">
    <source>
        <dbReference type="ARBA" id="ARBA00023136"/>
    </source>
</evidence>
<keyword evidence="10" id="KW-1185">Reference proteome</keyword>
<name>A0A7X2NUD4_9FIRM</name>
<feature type="signal peptide" evidence="8">
    <location>
        <begin position="1"/>
        <end position="29"/>
    </location>
</feature>
<sequence>MKTGKFTRIISTAVLALSLAACGSSSSAAATTAAATASASAPAASEAAAAAEPTTLSVIATANPHEVILNAAAPILLEKYNITLNIIETEDYYTPNRAVNDGDADANFFQHVPFFDNEVAENGYDLVNVAGIEIEPFGFYSKKYSSLDELPDGAHIITSNSVADHGRILSILAKAGLITLADGVDELTATKEDIVDNPHNYDFSIEVNPEQLTNTLDDAQADLVAINGNYAIAAGLKPSEDALLLEQADSTNPYVNILVTRTELKDDPRIKALAEVLTSDDIKKFITDTWADGSVIPAE</sequence>
<protein>
    <recommendedName>
        <fullName evidence="6">Lipoprotein</fullName>
    </recommendedName>
</protein>
<accession>A0A7X2NUD4</accession>
<comment type="subcellular location">
    <subcellularLocation>
        <location evidence="1">Membrane</location>
        <topology evidence="1">Lipid-anchor</topology>
    </subcellularLocation>
</comment>
<dbReference type="RefSeq" id="WP_154505940.1">
    <property type="nucleotide sequence ID" value="NZ_VUMN01000046.1"/>
</dbReference>
<evidence type="ECO:0000256" key="5">
    <source>
        <dbReference type="ARBA" id="ARBA00023288"/>
    </source>
</evidence>
<evidence type="ECO:0000256" key="7">
    <source>
        <dbReference type="PIRSR" id="PIRSR002854-1"/>
    </source>
</evidence>
<dbReference type="SUPFAM" id="SSF53850">
    <property type="entry name" value="Periplasmic binding protein-like II"/>
    <property type="match status" value="1"/>
</dbReference>
<feature type="lipid moiety-binding region" description="S-diacylglycerol cysteine" evidence="7">
    <location>
        <position position="22"/>
    </location>
</feature>
<comment type="similarity">
    <text evidence="6">Belongs to the nlpA lipoprotein family.</text>
</comment>
<organism evidence="9 10">
    <name type="scientific">Stecheria intestinalis</name>
    <dbReference type="NCBI Taxonomy" id="2606630"/>
    <lineage>
        <taxon>Bacteria</taxon>
        <taxon>Bacillati</taxon>
        <taxon>Bacillota</taxon>
        <taxon>Erysipelotrichia</taxon>
        <taxon>Erysipelotrichales</taxon>
        <taxon>Erysipelotrichaceae</taxon>
        <taxon>Stecheria</taxon>
    </lineage>
</organism>
<keyword evidence="3" id="KW-0472">Membrane</keyword>
<comment type="caution">
    <text evidence="9">The sequence shown here is derived from an EMBL/GenBank/DDBJ whole genome shotgun (WGS) entry which is preliminary data.</text>
</comment>
<dbReference type="Proteomes" id="UP000461880">
    <property type="component" value="Unassembled WGS sequence"/>
</dbReference>
<feature type="chain" id="PRO_5031482637" description="Lipoprotein" evidence="8">
    <location>
        <begin position="30"/>
        <end position="299"/>
    </location>
</feature>
<dbReference type="AlphaFoldDB" id="A0A7X2NUD4"/>
<gene>
    <name evidence="9" type="ORF">FYJ51_12580</name>
</gene>
<dbReference type="PROSITE" id="PS51257">
    <property type="entry name" value="PROKAR_LIPOPROTEIN"/>
    <property type="match status" value="1"/>
</dbReference>
<reference evidence="9 10" key="1">
    <citation type="submission" date="2019-08" db="EMBL/GenBank/DDBJ databases">
        <title>In-depth cultivation of the pig gut microbiome towards novel bacterial diversity and tailored functional studies.</title>
        <authorList>
            <person name="Wylensek D."/>
            <person name="Hitch T.C.A."/>
            <person name="Clavel T."/>
        </authorList>
    </citation>
    <scope>NUCLEOTIDE SEQUENCE [LARGE SCALE GENOMIC DNA]</scope>
    <source>
        <strain evidence="9 10">Oil+RF-744-GAM-WT-6</strain>
    </source>
</reference>
<evidence type="ECO:0000256" key="4">
    <source>
        <dbReference type="ARBA" id="ARBA00023139"/>
    </source>
</evidence>
<dbReference type="PANTHER" id="PTHR30429:SF0">
    <property type="entry name" value="METHIONINE-BINDING LIPOPROTEIN METQ"/>
    <property type="match status" value="1"/>
</dbReference>
<dbReference type="Pfam" id="PF03180">
    <property type="entry name" value="Lipoprotein_9"/>
    <property type="match status" value="1"/>
</dbReference>
<keyword evidence="2 8" id="KW-0732">Signal</keyword>
<evidence type="ECO:0000313" key="9">
    <source>
        <dbReference type="EMBL" id="MSS59729.1"/>
    </source>
</evidence>
<keyword evidence="5 6" id="KW-0449">Lipoprotein</keyword>
<dbReference type="Gene3D" id="3.40.190.10">
    <property type="entry name" value="Periplasmic binding protein-like II"/>
    <property type="match status" value="2"/>
</dbReference>
<evidence type="ECO:0000313" key="10">
    <source>
        <dbReference type="Proteomes" id="UP000461880"/>
    </source>
</evidence>